<keyword evidence="2" id="KW-1185">Reference proteome</keyword>
<sequence length="820" mass="94348">MSLGGEFKFNFSNSVLFGASKKENDQPKQSQQSQTTKLPTTNHEPTPAQTQRNEKQQDEDEYEPVYMNPNVFTPTVKEFVSSSGQKILLKPKVTSLEAVLSRNDELDNINNKLDDQSSLINMSKLYTKLEIQEKIEQEEQKFKKNSLKPAFTGQGILPISKKQKKNANKLWTEKYRPNNFLDLVGSEKTNRFILQWLTQWNEMALNKPNPPKANSFNGGTNRPNSFQQQQQQQQQPDPFNRPRHKILLIHGPPGIGKTSIAHAIARQLDYYIQEINASDERAGTKVKDKIMNVMKNSNFSGKPACLIVDEIDGASEFGFMKFLNDLIYEDKKATNKVIHERDSKSKKQNDKNVKGLLKRPIIALCNDVYANALEKLKPHCEIVQLRKPPRHLILSTLKKICKKEHLQVSDKFLGFLVDSTDGDLRNCINFLQFNSSSDFLDDAASRLSSKDSQISWFLLLNDVFSRSHRFSKTEQFNSLFNRLSSAPSSIDKVNNGCFNVMLDLENTSLHKLDQTQDWVFFNDIIKTKFSDFERTDLTYYNCVAPMRFFQIFNDIGAINDSKRYSYKSKDETFESKKQISELIRKLRFATLGTNEMNLIKYELPLLNLIMTPVEANNKSLDHNNEKMQHIYNLIDDYHFGFEFKKPEFSADRSRINQTTQIFRPNLDLCSISIGTVDHRKSVLMNKIHTGYTNHANKNNNSNSTTTTEEYILRKRKRKEETAAAEPETKKRPEQGSKGSASAVSTVDFFRSKYSAFASHVTHGKDKDAESSNQEENGAADNKNESSHRNVMNDNENRIWVKYHEGFSNAVRKEIQWQDLF</sequence>
<name>A0ACB5SXK7_AMBMO</name>
<dbReference type="EMBL" id="BSXS01001271">
    <property type="protein sequence ID" value="GME75659.1"/>
    <property type="molecule type" value="Genomic_DNA"/>
</dbReference>
<comment type="caution">
    <text evidence="1">The sequence shown here is derived from an EMBL/GenBank/DDBJ whole genome shotgun (WGS) entry which is preliminary data.</text>
</comment>
<reference evidence="1" key="1">
    <citation type="submission" date="2023-04" db="EMBL/GenBank/DDBJ databases">
        <title>Ambrosiozyma monospora NBRC 10751.</title>
        <authorList>
            <person name="Ichikawa N."/>
            <person name="Sato H."/>
            <person name="Tonouchi N."/>
        </authorList>
    </citation>
    <scope>NUCLEOTIDE SEQUENCE</scope>
    <source>
        <strain evidence="1">NBRC 10751</strain>
    </source>
</reference>
<organism evidence="1 2">
    <name type="scientific">Ambrosiozyma monospora</name>
    <name type="common">Yeast</name>
    <name type="synonym">Endomycopsis monosporus</name>
    <dbReference type="NCBI Taxonomy" id="43982"/>
    <lineage>
        <taxon>Eukaryota</taxon>
        <taxon>Fungi</taxon>
        <taxon>Dikarya</taxon>
        <taxon>Ascomycota</taxon>
        <taxon>Saccharomycotina</taxon>
        <taxon>Pichiomycetes</taxon>
        <taxon>Pichiales</taxon>
        <taxon>Pichiaceae</taxon>
        <taxon>Ambrosiozyma</taxon>
    </lineage>
</organism>
<gene>
    <name evidence="1" type="ORF">Amon02_000225800</name>
</gene>
<accession>A0ACB5SXK7</accession>
<proteinExistence type="predicted"/>
<dbReference type="Proteomes" id="UP001165064">
    <property type="component" value="Unassembled WGS sequence"/>
</dbReference>
<evidence type="ECO:0000313" key="2">
    <source>
        <dbReference type="Proteomes" id="UP001165064"/>
    </source>
</evidence>
<protein>
    <submittedName>
        <fullName evidence="1">Unnamed protein product</fullName>
    </submittedName>
</protein>
<evidence type="ECO:0000313" key="1">
    <source>
        <dbReference type="EMBL" id="GME75659.1"/>
    </source>
</evidence>